<organism evidence="2 3">
    <name type="scientific">Photobacterium aphoticum</name>
    <dbReference type="NCBI Taxonomy" id="754436"/>
    <lineage>
        <taxon>Bacteria</taxon>
        <taxon>Pseudomonadati</taxon>
        <taxon>Pseudomonadota</taxon>
        <taxon>Gammaproteobacteria</taxon>
        <taxon>Vibrionales</taxon>
        <taxon>Vibrionaceae</taxon>
        <taxon>Photobacterium</taxon>
    </lineage>
</organism>
<reference evidence="2 3" key="1">
    <citation type="journal article" date="2014" name="Genome Announc.">
        <title>Draft Genome Sequences of Two Vibrionaceae Species, Vibrio ponticus C121 and Photobacterium aphoticum C119, Isolated as Coral Reef Microbiota.</title>
        <authorList>
            <person name="Al-saari N."/>
            <person name="Meirelles P.M."/>
            <person name="Mino S."/>
            <person name="Suda W."/>
            <person name="Oshima K."/>
            <person name="Hattori M."/>
            <person name="Ohkuma M."/>
            <person name="Thompson F.L."/>
            <person name="Gomez-Gil B."/>
            <person name="Sawabe T."/>
            <person name="Sawabe T."/>
        </authorList>
    </citation>
    <scope>NUCLEOTIDE SEQUENCE [LARGE SCALE GENOMIC DNA]</scope>
    <source>
        <strain evidence="2 3">JCM 19237</strain>
    </source>
</reference>
<keyword evidence="1" id="KW-0472">Membrane</keyword>
<dbReference type="InterPro" id="IPR031617">
    <property type="entry name" value="PelG"/>
</dbReference>
<dbReference type="AlphaFoldDB" id="A0A090QJH0"/>
<name>A0A090QJH0_9GAMM</name>
<keyword evidence="1" id="KW-1133">Transmembrane helix</keyword>
<feature type="transmembrane region" description="Helical" evidence="1">
    <location>
        <begin position="80"/>
        <end position="102"/>
    </location>
</feature>
<evidence type="ECO:0000313" key="3">
    <source>
        <dbReference type="Proteomes" id="UP000029227"/>
    </source>
</evidence>
<evidence type="ECO:0000313" key="2">
    <source>
        <dbReference type="EMBL" id="GAL03031.1"/>
    </source>
</evidence>
<feature type="transmembrane region" description="Helical" evidence="1">
    <location>
        <begin position="114"/>
        <end position="133"/>
    </location>
</feature>
<sequence length="176" mass="19817">MPGMAVFMLRMETDFADACLKFYDAVREGATLDSIQLLKDKMVLACQQSIYEIFKVQGITLALLILWAEDILLALKIDLAYLHLLYVDLVGVSLQVLVMSILNVMYYLDKRYSALALTALMAIGNVTLAFVSIDMGPVFYGYGFAITMLVTTIVGMIMLDSQFEDLEYQTFMLQRS</sequence>
<dbReference type="EMBL" id="BBMN01000001">
    <property type="protein sequence ID" value="GAL03031.1"/>
    <property type="molecule type" value="Genomic_DNA"/>
</dbReference>
<dbReference type="Pfam" id="PF16933">
    <property type="entry name" value="PelG"/>
    <property type="match status" value="1"/>
</dbReference>
<feature type="transmembrane region" description="Helical" evidence="1">
    <location>
        <begin position="49"/>
        <end position="68"/>
    </location>
</feature>
<accession>A0A090QJH0</accession>
<dbReference type="STRING" id="754436.JCM19237_5924"/>
<feature type="transmembrane region" description="Helical" evidence="1">
    <location>
        <begin position="139"/>
        <end position="159"/>
    </location>
</feature>
<protein>
    <submittedName>
        <fullName evidence="2">Extracellular matrix protein PelG</fullName>
    </submittedName>
</protein>
<dbReference type="Proteomes" id="UP000029227">
    <property type="component" value="Unassembled WGS sequence"/>
</dbReference>
<keyword evidence="1" id="KW-0812">Transmembrane</keyword>
<dbReference type="eggNOG" id="COG4267">
    <property type="taxonomic scope" value="Bacteria"/>
</dbReference>
<evidence type="ECO:0000256" key="1">
    <source>
        <dbReference type="SAM" id="Phobius"/>
    </source>
</evidence>
<comment type="caution">
    <text evidence="2">The sequence shown here is derived from an EMBL/GenBank/DDBJ whole genome shotgun (WGS) entry which is preliminary data.</text>
</comment>
<gene>
    <name evidence="2" type="ORF">JCM19237_5924</name>
</gene>
<proteinExistence type="predicted"/>